<sequence>MNLTMRDYQYQPLQHGEIRLLRLDPVTSPGQALSGSILHHRLTNPTYRPGTDGQPAYLEQPRRYEAISYHWGADASTPHRLCIVDDDRGPSVIRLTAALRAVLDRLALPDRHRVLWADAICINQVTSRDNEEKGAQIKLMPDIYRVAAALDLLTTIADHSEYLDDSQQQYPAAQDPALVESETAIALARRRRAELALPPPTDARWAALRAFLRRPWFRRVWVIQELCLAAKAYCDNRSLIFAGFKPDPLSGTRTRDEFREAHEGARALHVIADLRMRAWGYMSTQYMVLSLDHDHGPASSPSGLSVRKNFDAIRSFEDLMRDKLLMDRASGDTFPFGQPDLLELLHRTSNFLASQPVDRLYALLGLADDTGHLEPIYSDRQTLPVVTTRFAASFIRKGRLADVLATAGIRSETPSAGDPPSWVPDWTKVEYAQDHAVGFNRFSSIQKEPADHSDARSATRDVPEGRDAPEGSKPVGQEAVESEGSGARRKLYNAALNTEQAFTLDEAQGTLTIRAIAVDKVLLVLPGRLLLGTPMYAGMAQRLGQVYSTGEPIEEAVWRTLIANRTYHGERPPPDFEVQYQNLKRHEMALLTRAIIILGVGCLLALPFATLGIRYMPVIVQVTVVTGLMATRKVPAVPGVVFLVLLPVFRWLWVIVLVPVLMGLTWYCGAKAYPLQFLEVLKGMGVTTAVTTGSMPADCAGYLTSFSVMGNRHALCFTEHRLMGLLPLLTKVGDIVAVFHGCDVPFVVRPTERQGYYRLVGECYVHGVMNGDCVAGQPSDIVLC</sequence>
<dbReference type="AlphaFoldDB" id="A0A9P8SDX8"/>
<feature type="transmembrane region" description="Helical" evidence="2">
    <location>
        <begin position="643"/>
        <end position="667"/>
    </location>
</feature>
<evidence type="ECO:0000259" key="3">
    <source>
        <dbReference type="Pfam" id="PF06985"/>
    </source>
</evidence>
<evidence type="ECO:0000256" key="2">
    <source>
        <dbReference type="SAM" id="Phobius"/>
    </source>
</evidence>
<dbReference type="Pfam" id="PF06985">
    <property type="entry name" value="HET"/>
    <property type="match status" value="1"/>
</dbReference>
<feature type="domain" description="Heterokaryon incompatibility" evidence="3">
    <location>
        <begin position="64"/>
        <end position="225"/>
    </location>
</feature>
<evidence type="ECO:0000313" key="5">
    <source>
        <dbReference type="Proteomes" id="UP000824596"/>
    </source>
</evidence>
<keyword evidence="2" id="KW-0472">Membrane</keyword>
<dbReference type="Pfam" id="PF26639">
    <property type="entry name" value="Het-6_barrel"/>
    <property type="match status" value="1"/>
</dbReference>
<protein>
    <submittedName>
        <fullName evidence="4">Heterokaryon incompatibility protein (HET) domain-containing protein</fullName>
    </submittedName>
</protein>
<dbReference type="Proteomes" id="UP000824596">
    <property type="component" value="Unassembled WGS sequence"/>
</dbReference>
<comment type="caution">
    <text evidence="4">The sequence shown here is derived from an EMBL/GenBank/DDBJ whole genome shotgun (WGS) entry which is preliminary data.</text>
</comment>
<dbReference type="InterPro" id="IPR052895">
    <property type="entry name" value="HetReg/Transcr_Mod"/>
</dbReference>
<feature type="transmembrane region" description="Helical" evidence="2">
    <location>
        <begin position="590"/>
        <end position="609"/>
    </location>
</feature>
<accession>A0A9P8SDX8</accession>
<organism evidence="4 5">
    <name type="scientific">Hirsutella rhossiliensis</name>
    <dbReference type="NCBI Taxonomy" id="111463"/>
    <lineage>
        <taxon>Eukaryota</taxon>
        <taxon>Fungi</taxon>
        <taxon>Dikarya</taxon>
        <taxon>Ascomycota</taxon>
        <taxon>Pezizomycotina</taxon>
        <taxon>Sordariomycetes</taxon>
        <taxon>Hypocreomycetidae</taxon>
        <taxon>Hypocreales</taxon>
        <taxon>Ophiocordycipitaceae</taxon>
        <taxon>Hirsutella</taxon>
    </lineage>
</organism>
<feature type="compositionally biased region" description="Basic and acidic residues" evidence="1">
    <location>
        <begin position="448"/>
        <end position="470"/>
    </location>
</feature>
<dbReference type="GeneID" id="68358813"/>
<dbReference type="InterPro" id="IPR010730">
    <property type="entry name" value="HET"/>
</dbReference>
<feature type="region of interest" description="Disordered" evidence="1">
    <location>
        <begin position="443"/>
        <end position="486"/>
    </location>
</feature>
<dbReference type="EMBL" id="JAIZPD010000013">
    <property type="protein sequence ID" value="KAH0959223.1"/>
    <property type="molecule type" value="Genomic_DNA"/>
</dbReference>
<dbReference type="PANTHER" id="PTHR24148">
    <property type="entry name" value="ANKYRIN REPEAT DOMAIN-CONTAINING PROTEIN 39 HOMOLOG-RELATED"/>
    <property type="match status" value="1"/>
</dbReference>
<evidence type="ECO:0000256" key="1">
    <source>
        <dbReference type="SAM" id="MobiDB-lite"/>
    </source>
</evidence>
<keyword evidence="2" id="KW-1133">Transmembrane helix</keyword>
<keyword evidence="5" id="KW-1185">Reference proteome</keyword>
<name>A0A9P8SDX8_9HYPO</name>
<keyword evidence="2" id="KW-0812">Transmembrane</keyword>
<proteinExistence type="predicted"/>
<dbReference type="OrthoDB" id="3553147at2759"/>
<gene>
    <name evidence="4" type="ORF">HRG_09684</name>
</gene>
<evidence type="ECO:0000313" key="4">
    <source>
        <dbReference type="EMBL" id="KAH0959223.1"/>
    </source>
</evidence>
<reference evidence="4" key="1">
    <citation type="submission" date="2021-09" db="EMBL/GenBank/DDBJ databases">
        <title>A high-quality genome of the endoparasitic fungus Hirsutella rhossiliensis with a comparison of Hirsutella genomes reveals transposable elements contributing to genome size variation.</title>
        <authorList>
            <person name="Lin R."/>
            <person name="Jiao Y."/>
            <person name="Sun X."/>
            <person name="Ling J."/>
            <person name="Xie B."/>
            <person name="Cheng X."/>
        </authorList>
    </citation>
    <scope>NUCLEOTIDE SEQUENCE</scope>
    <source>
        <strain evidence="4">HR02</strain>
    </source>
</reference>
<dbReference type="RefSeq" id="XP_044716736.1">
    <property type="nucleotide sequence ID" value="XM_044868155.1"/>
</dbReference>
<dbReference type="PANTHER" id="PTHR24148:SF73">
    <property type="entry name" value="HET DOMAIN PROTEIN (AFU_ORTHOLOGUE AFUA_8G01020)"/>
    <property type="match status" value="1"/>
</dbReference>